<feature type="domain" description="MARVEL" evidence="7">
    <location>
        <begin position="35"/>
        <end position="162"/>
    </location>
</feature>
<name>A0ABD0XMX7_UMBPY</name>
<dbReference type="AlphaFoldDB" id="A0ABD0XMX7"/>
<organism evidence="8 9">
    <name type="scientific">Umbra pygmaea</name>
    <name type="common">Eastern mudminnow</name>
    <dbReference type="NCBI Taxonomy" id="75934"/>
    <lineage>
        <taxon>Eukaryota</taxon>
        <taxon>Metazoa</taxon>
        <taxon>Chordata</taxon>
        <taxon>Craniata</taxon>
        <taxon>Vertebrata</taxon>
        <taxon>Euteleostomi</taxon>
        <taxon>Actinopterygii</taxon>
        <taxon>Neopterygii</taxon>
        <taxon>Teleostei</taxon>
        <taxon>Protacanthopterygii</taxon>
        <taxon>Esociformes</taxon>
        <taxon>Umbridae</taxon>
        <taxon>Umbra</taxon>
    </lineage>
</organism>
<protein>
    <recommendedName>
        <fullName evidence="7">MARVEL domain-containing protein</fullName>
    </recommendedName>
</protein>
<evidence type="ECO:0000256" key="3">
    <source>
        <dbReference type="ARBA" id="ARBA00022989"/>
    </source>
</evidence>
<dbReference type="PROSITE" id="PS51225">
    <property type="entry name" value="MARVEL"/>
    <property type="match status" value="1"/>
</dbReference>
<dbReference type="PANTHER" id="PTHR22776:SF25">
    <property type="entry name" value="CKLF-LIKE MARVEL TRANSMEMBRANE DOMAIN-CONTAINING PROTEIN 6"/>
    <property type="match status" value="1"/>
</dbReference>
<evidence type="ECO:0000256" key="6">
    <source>
        <dbReference type="SAM" id="Phobius"/>
    </source>
</evidence>
<evidence type="ECO:0000256" key="5">
    <source>
        <dbReference type="PROSITE-ProRule" id="PRU00581"/>
    </source>
</evidence>
<dbReference type="Pfam" id="PF01284">
    <property type="entry name" value="MARVEL"/>
    <property type="match status" value="1"/>
</dbReference>
<comment type="subcellular location">
    <subcellularLocation>
        <location evidence="1">Membrane</location>
        <topology evidence="1">Multi-pass membrane protein</topology>
    </subcellularLocation>
</comment>
<keyword evidence="2 5" id="KW-0812">Transmembrane</keyword>
<evidence type="ECO:0000256" key="2">
    <source>
        <dbReference type="ARBA" id="ARBA00022692"/>
    </source>
</evidence>
<evidence type="ECO:0000256" key="1">
    <source>
        <dbReference type="ARBA" id="ARBA00004141"/>
    </source>
</evidence>
<evidence type="ECO:0000259" key="7">
    <source>
        <dbReference type="PROSITE" id="PS51225"/>
    </source>
</evidence>
<comment type="caution">
    <text evidence="8">The sequence shown here is derived from an EMBL/GenBank/DDBJ whole genome shotgun (WGS) entry which is preliminary data.</text>
</comment>
<keyword evidence="9" id="KW-1185">Reference proteome</keyword>
<feature type="transmembrane region" description="Helical" evidence="6">
    <location>
        <begin position="41"/>
        <end position="57"/>
    </location>
</feature>
<evidence type="ECO:0000313" key="9">
    <source>
        <dbReference type="Proteomes" id="UP001557470"/>
    </source>
</evidence>
<gene>
    <name evidence="8" type="ORF">UPYG_G00155620</name>
</gene>
<accession>A0ABD0XMX7</accession>
<evidence type="ECO:0000256" key="4">
    <source>
        <dbReference type="ARBA" id="ARBA00023136"/>
    </source>
</evidence>
<dbReference type="EMBL" id="JAGEUA010000004">
    <property type="protein sequence ID" value="KAL0985334.1"/>
    <property type="molecule type" value="Genomic_DNA"/>
</dbReference>
<sequence>MRFYTHIMATSGPVYSATTVPETKSNKWFIVPTENLDKLRFLIKVVQVLLSLVAFVLEEVVTSCLSCTPLYFFEFVSCTAFLFTALLLVLLSTKLHMRVGIDCWPSLDLGYTVVIAAIFAIASIVFASDNGGTGLEKAAVAFGFLATVAFLVDAGLFVKTKGLPFKRTNQQEANNGAPHVAEAEKLNSAATE</sequence>
<proteinExistence type="predicted"/>
<reference evidence="8 9" key="1">
    <citation type="submission" date="2024-06" db="EMBL/GenBank/DDBJ databases">
        <authorList>
            <person name="Pan Q."/>
            <person name="Wen M."/>
            <person name="Jouanno E."/>
            <person name="Zahm M."/>
            <person name="Klopp C."/>
            <person name="Cabau C."/>
            <person name="Louis A."/>
            <person name="Berthelot C."/>
            <person name="Parey E."/>
            <person name="Roest Crollius H."/>
            <person name="Montfort J."/>
            <person name="Robinson-Rechavi M."/>
            <person name="Bouchez O."/>
            <person name="Lampietro C."/>
            <person name="Lopez Roques C."/>
            <person name="Donnadieu C."/>
            <person name="Postlethwait J."/>
            <person name="Bobe J."/>
            <person name="Verreycken H."/>
            <person name="Guiguen Y."/>
        </authorList>
    </citation>
    <scope>NUCLEOTIDE SEQUENCE [LARGE SCALE GENOMIC DNA]</scope>
    <source>
        <strain evidence="8">Up_M1</strain>
        <tissue evidence="8">Testis</tissue>
    </source>
</reference>
<feature type="transmembrane region" description="Helical" evidence="6">
    <location>
        <begin position="69"/>
        <end position="91"/>
    </location>
</feature>
<dbReference type="InterPro" id="IPR008253">
    <property type="entry name" value="Marvel"/>
</dbReference>
<keyword evidence="4 5" id="KW-0472">Membrane</keyword>
<dbReference type="GO" id="GO:0016020">
    <property type="term" value="C:membrane"/>
    <property type="evidence" value="ECO:0007669"/>
    <property type="project" value="UniProtKB-SubCell"/>
</dbReference>
<evidence type="ECO:0000313" key="8">
    <source>
        <dbReference type="EMBL" id="KAL0985334.1"/>
    </source>
</evidence>
<feature type="transmembrane region" description="Helical" evidence="6">
    <location>
        <begin position="138"/>
        <end position="158"/>
    </location>
</feature>
<dbReference type="InterPro" id="IPR050578">
    <property type="entry name" value="MARVEL-CKLF_proteins"/>
</dbReference>
<dbReference type="PANTHER" id="PTHR22776">
    <property type="entry name" value="MARVEL-CONTAINING POTENTIAL LIPID RAFT-ASSOCIATED PROTEIN"/>
    <property type="match status" value="1"/>
</dbReference>
<dbReference type="Proteomes" id="UP001557470">
    <property type="component" value="Unassembled WGS sequence"/>
</dbReference>
<feature type="transmembrane region" description="Helical" evidence="6">
    <location>
        <begin position="103"/>
        <end position="126"/>
    </location>
</feature>
<keyword evidence="3 6" id="KW-1133">Transmembrane helix</keyword>